<dbReference type="PANTHER" id="PTHR21060:SF15">
    <property type="entry name" value="ACETATE KINASE-RELATED"/>
    <property type="match status" value="1"/>
</dbReference>
<dbReference type="GO" id="GO:0000287">
    <property type="term" value="F:magnesium ion binding"/>
    <property type="evidence" value="ECO:0007669"/>
    <property type="project" value="UniProtKB-UniRule"/>
</dbReference>
<name>A0A2G8S8E1_9APHY</name>
<dbReference type="InterPro" id="IPR023865">
    <property type="entry name" value="Aliphatic_acid_kinase_CS"/>
</dbReference>
<dbReference type="UniPathway" id="UPA00340">
    <property type="reaction ID" value="UER00458"/>
</dbReference>
<protein>
    <recommendedName>
        <fullName evidence="5">Probable acetate kinase</fullName>
        <ecNumber evidence="5">2.7.2.1</ecNumber>
    </recommendedName>
    <alternativeName>
        <fullName evidence="5">Acetokinase</fullName>
    </alternativeName>
</protein>
<comment type="catalytic activity">
    <reaction evidence="5">
        <text>acetate + ATP = acetyl phosphate + ADP</text>
        <dbReference type="Rhea" id="RHEA:11352"/>
        <dbReference type="ChEBI" id="CHEBI:22191"/>
        <dbReference type="ChEBI" id="CHEBI:30089"/>
        <dbReference type="ChEBI" id="CHEBI:30616"/>
        <dbReference type="ChEBI" id="CHEBI:456216"/>
        <dbReference type="EC" id="2.7.2.1"/>
    </reaction>
</comment>
<dbReference type="EMBL" id="AYKW01000018">
    <property type="protein sequence ID" value="PIL29798.1"/>
    <property type="molecule type" value="Genomic_DNA"/>
</dbReference>
<evidence type="ECO:0000256" key="1">
    <source>
        <dbReference type="ARBA" id="ARBA00022679"/>
    </source>
</evidence>
<keyword evidence="7" id="KW-1185">Reference proteome</keyword>
<dbReference type="HAMAP" id="MF_00020">
    <property type="entry name" value="Acetate_kinase"/>
    <property type="match status" value="1"/>
</dbReference>
<feature type="active site" description="Proton donor/acceptor" evidence="5">
    <location>
        <position position="168"/>
    </location>
</feature>
<evidence type="ECO:0000256" key="2">
    <source>
        <dbReference type="ARBA" id="ARBA00022741"/>
    </source>
</evidence>
<keyword evidence="5" id="KW-0479">Metal-binding</keyword>
<feature type="binding site" evidence="5">
    <location>
        <position position="19"/>
    </location>
    <ligand>
        <name>Mg(2+)</name>
        <dbReference type="ChEBI" id="CHEBI:18420"/>
    </ligand>
</feature>
<dbReference type="PANTHER" id="PTHR21060">
    <property type="entry name" value="ACETATE KINASE"/>
    <property type="match status" value="1"/>
</dbReference>
<feature type="binding site" evidence="5">
    <location>
        <begin position="228"/>
        <end position="232"/>
    </location>
    <ligand>
        <name>ATP</name>
        <dbReference type="ChEBI" id="CHEBI:30616"/>
    </ligand>
</feature>
<comment type="pathway">
    <text evidence="5">Metabolic intermediate biosynthesis; acetyl-CoA biosynthesis; acetyl-CoA from acetate: step 1/2.</text>
</comment>
<comment type="cofactor">
    <cofactor evidence="5">
        <name>Mg(2+)</name>
        <dbReference type="ChEBI" id="CHEBI:18420"/>
    </cofactor>
</comment>
<keyword evidence="5" id="KW-0460">Magnesium</keyword>
<evidence type="ECO:0000313" key="7">
    <source>
        <dbReference type="Proteomes" id="UP000230002"/>
    </source>
</evidence>
<feature type="site" description="Transition state stabilizer" evidence="5">
    <location>
        <position position="261"/>
    </location>
</feature>
<dbReference type="GO" id="GO:0005524">
    <property type="term" value="F:ATP binding"/>
    <property type="evidence" value="ECO:0007669"/>
    <property type="project" value="UniProtKB-KW"/>
</dbReference>
<dbReference type="AlphaFoldDB" id="A0A2G8S8E1"/>
<evidence type="ECO:0000256" key="3">
    <source>
        <dbReference type="ARBA" id="ARBA00022777"/>
    </source>
</evidence>
<reference evidence="6 7" key="1">
    <citation type="journal article" date="2015" name="Sci. Rep.">
        <title>Chromosome-level genome map provides insights into diverse defense mechanisms in the medicinal fungus Ganoderma sinense.</title>
        <authorList>
            <person name="Zhu Y."/>
            <person name="Xu J."/>
            <person name="Sun C."/>
            <person name="Zhou S."/>
            <person name="Xu H."/>
            <person name="Nelson D.R."/>
            <person name="Qian J."/>
            <person name="Song J."/>
            <person name="Luo H."/>
            <person name="Xiang L."/>
            <person name="Li Y."/>
            <person name="Xu Z."/>
            <person name="Ji A."/>
            <person name="Wang L."/>
            <person name="Lu S."/>
            <person name="Hayward A."/>
            <person name="Sun W."/>
            <person name="Li X."/>
            <person name="Schwartz D.C."/>
            <person name="Wang Y."/>
            <person name="Chen S."/>
        </authorList>
    </citation>
    <scope>NUCLEOTIDE SEQUENCE [LARGE SCALE GENOMIC DNA]</scope>
    <source>
        <strain evidence="6 7">ZZ0214-1</strain>
    </source>
</reference>
<dbReference type="OrthoDB" id="67445at2759"/>
<feature type="binding site" evidence="5">
    <location>
        <position position="432"/>
    </location>
    <ligand>
        <name>Mg(2+)</name>
        <dbReference type="ChEBI" id="CHEBI:18420"/>
    </ligand>
</feature>
<dbReference type="InterPro" id="IPR043129">
    <property type="entry name" value="ATPase_NBD"/>
</dbReference>
<comment type="similarity">
    <text evidence="5">Belongs to the acetokinase family.</text>
</comment>
<keyword evidence="4 5" id="KW-0067">ATP-binding</keyword>
<organism evidence="6 7">
    <name type="scientific">Ganoderma sinense ZZ0214-1</name>
    <dbReference type="NCBI Taxonomy" id="1077348"/>
    <lineage>
        <taxon>Eukaryota</taxon>
        <taxon>Fungi</taxon>
        <taxon>Dikarya</taxon>
        <taxon>Basidiomycota</taxon>
        <taxon>Agaricomycotina</taxon>
        <taxon>Agaricomycetes</taxon>
        <taxon>Polyporales</taxon>
        <taxon>Polyporaceae</taxon>
        <taxon>Ganoderma</taxon>
    </lineage>
</organism>
<dbReference type="GO" id="GO:0006085">
    <property type="term" value="P:acetyl-CoA biosynthetic process"/>
    <property type="evidence" value="ECO:0007669"/>
    <property type="project" value="UniProtKB-UniRule"/>
</dbReference>
<gene>
    <name evidence="6" type="ORF">GSI_08004</name>
</gene>
<dbReference type="GO" id="GO:0008776">
    <property type="term" value="F:acetate kinase activity"/>
    <property type="evidence" value="ECO:0007669"/>
    <property type="project" value="UniProtKB-UniRule"/>
</dbReference>
<dbReference type="PROSITE" id="PS01075">
    <property type="entry name" value="ACETATE_KINASE_1"/>
    <property type="match status" value="1"/>
</dbReference>
<comment type="caution">
    <text evidence="5">Lacks conserved residue(s) required for the propagation of feature annotation.</text>
</comment>
<dbReference type="PROSITE" id="PS01076">
    <property type="entry name" value="ACETATE_KINASE_2"/>
    <property type="match status" value="1"/>
</dbReference>
<dbReference type="STRING" id="1077348.A0A2G8S8E1"/>
<keyword evidence="2 5" id="KW-0547">Nucleotide-binding</keyword>
<feature type="binding site" evidence="5">
    <location>
        <position position="112"/>
    </location>
    <ligand>
        <name>substrate</name>
    </ligand>
</feature>
<dbReference type="EC" id="2.7.2.1" evidence="5"/>
<dbReference type="SUPFAM" id="SSF53067">
    <property type="entry name" value="Actin-like ATPase domain"/>
    <property type="match status" value="2"/>
</dbReference>
<dbReference type="InterPro" id="IPR000890">
    <property type="entry name" value="Aliphatic_acid_kin_short-chain"/>
</dbReference>
<sequence>MSEPSPAHPHMSDLILAANAGSSSLKISLFKRSDSASGPPDDVVQLLLTSAITNISAPPARFSFALAGHEAKSSKESVQSIDDHASAFAHFLDYLQRQASIDRSQIVHVCHRVVHGGDYFEPVVITEESYHHIEKLSDLAPLHNGGALSVIKACIEALPGANSIAYFDTSFHRSMPEHISMYAIRQDVAKRRGLKKYGFHGLSYASILGAVSTHLNKDPSDTNLIAMHLGSGASICAIARGKSLDTSMGLTPVSGLPGATRSGAIDPSLIFHYTNRAGRISHDRALAVDVHVTEAEEILNKRSGWAALTGTTDFGQVVRWMKEVQEKAKRGEEVTEDDKKWGRAFDLFLDRILEFLGGYYLKLEGKVDALVFAGGIGEGSVELREAVIRKAACLGFELDGDMNATVDGDNGVVVDIGKSKDGRQVVVCRTDEQLEMAKDFTGPNVTVDLGAS</sequence>
<comment type="caution">
    <text evidence="6">The sequence shown here is derived from an EMBL/GenBank/DDBJ whole genome shotgun (WGS) entry which is preliminary data.</text>
</comment>
<dbReference type="Pfam" id="PF00871">
    <property type="entry name" value="Acetate_kinase"/>
    <property type="match status" value="1"/>
</dbReference>
<dbReference type="NCBIfam" id="TIGR00016">
    <property type="entry name" value="ackA"/>
    <property type="match status" value="1"/>
</dbReference>
<dbReference type="InterPro" id="IPR004372">
    <property type="entry name" value="Ac/propionate_kinase"/>
</dbReference>
<evidence type="ECO:0000256" key="5">
    <source>
        <dbReference type="HAMAP-Rule" id="MF_03131"/>
    </source>
</evidence>
<dbReference type="GO" id="GO:0006083">
    <property type="term" value="P:acetate metabolic process"/>
    <property type="evidence" value="ECO:0007669"/>
    <property type="project" value="TreeGrafter"/>
</dbReference>
<dbReference type="Gene3D" id="3.30.420.40">
    <property type="match status" value="2"/>
</dbReference>
<evidence type="ECO:0000256" key="4">
    <source>
        <dbReference type="ARBA" id="ARBA00022840"/>
    </source>
</evidence>
<keyword evidence="3 5" id="KW-0418">Kinase</keyword>
<dbReference type="PRINTS" id="PR00471">
    <property type="entry name" value="ACETATEKNASE"/>
</dbReference>
<feature type="site" description="Transition state stabilizer" evidence="5">
    <location>
        <position position="200"/>
    </location>
</feature>
<evidence type="ECO:0000313" key="6">
    <source>
        <dbReference type="EMBL" id="PIL29798.1"/>
    </source>
</evidence>
<feature type="binding site" evidence="5">
    <location>
        <position position="26"/>
    </location>
    <ligand>
        <name>ATP</name>
        <dbReference type="ChEBI" id="CHEBI:30616"/>
    </ligand>
</feature>
<dbReference type="Proteomes" id="UP000230002">
    <property type="component" value="Unassembled WGS sequence"/>
</dbReference>
<keyword evidence="1 5" id="KW-0808">Transferase</keyword>
<accession>A0A2G8S8E1</accession>
<proteinExistence type="inferred from homology"/>